<accession>A0A511DLK9</accession>
<dbReference type="Pfam" id="PF04228">
    <property type="entry name" value="Zn_peptidase"/>
    <property type="match status" value="1"/>
</dbReference>
<name>A0A511DLK9_9PSEU</name>
<keyword evidence="5" id="KW-0732">Signal</keyword>
<feature type="signal peptide" evidence="5">
    <location>
        <begin position="1"/>
        <end position="23"/>
    </location>
</feature>
<gene>
    <name evidence="6" type="ORF">PSU4_40970</name>
</gene>
<feature type="chain" id="PRO_5039519240" evidence="5">
    <location>
        <begin position="24"/>
        <end position="470"/>
    </location>
</feature>
<dbReference type="PANTHER" id="PTHR30168">
    <property type="entry name" value="PUTATIVE MEMBRANE PROTEIN YPFJ"/>
    <property type="match status" value="1"/>
</dbReference>
<dbReference type="PANTHER" id="PTHR30168:SF0">
    <property type="entry name" value="INNER MEMBRANE PROTEIN"/>
    <property type="match status" value="1"/>
</dbReference>
<dbReference type="GO" id="GO:0016020">
    <property type="term" value="C:membrane"/>
    <property type="evidence" value="ECO:0007669"/>
    <property type="project" value="UniProtKB-SubCell"/>
</dbReference>
<dbReference type="OrthoDB" id="5168289at2"/>
<keyword evidence="6" id="KW-0031">Aminopeptidase</keyword>
<dbReference type="GO" id="GO:0004177">
    <property type="term" value="F:aminopeptidase activity"/>
    <property type="evidence" value="ECO:0007669"/>
    <property type="project" value="UniProtKB-KW"/>
</dbReference>
<dbReference type="EMBL" id="BJVJ01000046">
    <property type="protein sequence ID" value="GEL25143.1"/>
    <property type="molecule type" value="Genomic_DNA"/>
</dbReference>
<dbReference type="AlphaFoldDB" id="A0A511DLK9"/>
<keyword evidence="2" id="KW-0812">Transmembrane</keyword>
<keyword evidence="4" id="KW-0472">Membrane</keyword>
<evidence type="ECO:0000256" key="3">
    <source>
        <dbReference type="ARBA" id="ARBA00022989"/>
    </source>
</evidence>
<evidence type="ECO:0000256" key="4">
    <source>
        <dbReference type="ARBA" id="ARBA00023136"/>
    </source>
</evidence>
<organism evidence="6 7">
    <name type="scientific">Pseudonocardia sulfidoxydans NBRC 16205</name>
    <dbReference type="NCBI Taxonomy" id="1223511"/>
    <lineage>
        <taxon>Bacteria</taxon>
        <taxon>Bacillati</taxon>
        <taxon>Actinomycetota</taxon>
        <taxon>Actinomycetes</taxon>
        <taxon>Pseudonocardiales</taxon>
        <taxon>Pseudonocardiaceae</taxon>
        <taxon>Pseudonocardia</taxon>
    </lineage>
</organism>
<evidence type="ECO:0000256" key="1">
    <source>
        <dbReference type="ARBA" id="ARBA00004167"/>
    </source>
</evidence>
<comment type="subcellular location">
    <subcellularLocation>
        <location evidence="1">Membrane</location>
        <topology evidence="1">Single-pass membrane protein</topology>
    </subcellularLocation>
</comment>
<keyword evidence="6" id="KW-0378">Hydrolase</keyword>
<evidence type="ECO:0000313" key="7">
    <source>
        <dbReference type="Proteomes" id="UP000321685"/>
    </source>
</evidence>
<reference evidence="6 7" key="1">
    <citation type="submission" date="2019-07" db="EMBL/GenBank/DDBJ databases">
        <title>Whole genome shotgun sequence of Pseudonocardia sulfidoxydans NBRC 16205.</title>
        <authorList>
            <person name="Hosoyama A."/>
            <person name="Uohara A."/>
            <person name="Ohji S."/>
            <person name="Ichikawa N."/>
        </authorList>
    </citation>
    <scope>NUCLEOTIDE SEQUENCE [LARGE SCALE GENOMIC DNA]</scope>
    <source>
        <strain evidence="6 7">NBRC 16205</strain>
    </source>
</reference>
<dbReference type="PROSITE" id="PS51257">
    <property type="entry name" value="PROKAR_LIPOPROTEIN"/>
    <property type="match status" value="1"/>
</dbReference>
<dbReference type="InterPro" id="IPR007343">
    <property type="entry name" value="Uncharacterised_pept_Zn_put"/>
</dbReference>
<comment type="caution">
    <text evidence="6">The sequence shown here is derived from an EMBL/GenBank/DDBJ whole genome shotgun (WGS) entry which is preliminary data.</text>
</comment>
<keyword evidence="6" id="KW-0645">Protease</keyword>
<dbReference type="RefSeq" id="WP_147110780.1">
    <property type="nucleotide sequence ID" value="NZ_BJVJ01000046.1"/>
</dbReference>
<protein>
    <submittedName>
        <fullName evidence="6">Aminopeptidase</fullName>
    </submittedName>
</protein>
<dbReference type="Proteomes" id="UP000321685">
    <property type="component" value="Unassembled WGS sequence"/>
</dbReference>
<evidence type="ECO:0000256" key="2">
    <source>
        <dbReference type="ARBA" id="ARBA00022692"/>
    </source>
</evidence>
<proteinExistence type="predicted"/>
<evidence type="ECO:0000313" key="6">
    <source>
        <dbReference type="EMBL" id="GEL25143.1"/>
    </source>
</evidence>
<keyword evidence="7" id="KW-1185">Reference proteome</keyword>
<keyword evidence="3" id="KW-1133">Transmembrane helix</keyword>
<evidence type="ECO:0000256" key="5">
    <source>
        <dbReference type="SAM" id="SignalP"/>
    </source>
</evidence>
<sequence>MLRARRGTTTVALVVALVVGVLAAACTGPAPSPAGTSSSTGNPATAGVAATVAPVDPTLPGRTTDDVARLTVDALQTYWRTALPGRLGTPWRDVTTIAPVHVDDPSAPQPPCAAKAADLRGNAFYCPAADAVVWDADVLLPQLRERFGPAGVVVVLAHEFGHAVQTRIGVDEAQRADPAAHPTILLEAMSDCYAGAVIRHLVDATATGGPVDLPMRAAERDAALRALVTFRDPLGTLAADTTAHGNAFDRLSAVEDGYDSGPTACAGMTTAGRDFTQRRFGSAADRARNGDLPLDRLVPAVSGDAKAWFEGLVAARGIAGYSAPDPRPAPPCADAGPQGPVAYCAADGGVVTDLAALGALQQRSGDFAGATLLVSRYALAARAGATLSATGYDAGRSAVCLAGAWTARLVDPTGGFGLSPGDLDEAVAVLLDEDWAETDAVGTVDPADNGFERLGHYRRGFDGGPGACGI</sequence>